<evidence type="ECO:0000313" key="3">
    <source>
        <dbReference type="EMBL" id="WPA96197.1"/>
    </source>
</evidence>
<proteinExistence type="predicted"/>
<accession>A0A2G5IB54</accession>
<dbReference type="AlphaFoldDB" id="A0A2G5IB54"/>
<reference evidence="3 5" key="2">
    <citation type="submission" date="2023-09" db="EMBL/GenBank/DDBJ databases">
        <title>Complete-Gapless Cercospora beticola genome.</title>
        <authorList>
            <person name="Wyatt N.A."/>
            <person name="Spanner R.E."/>
            <person name="Bolton M.D."/>
        </authorList>
    </citation>
    <scope>NUCLEOTIDE SEQUENCE [LARGE SCALE GENOMIC DNA]</scope>
    <source>
        <strain evidence="3">Cb09-40</strain>
    </source>
</reference>
<evidence type="ECO:0000313" key="2">
    <source>
        <dbReference type="EMBL" id="PIB02019.1"/>
    </source>
</evidence>
<dbReference type="EMBL" id="LKMD01000100">
    <property type="protein sequence ID" value="PIB02019.1"/>
    <property type="molecule type" value="Genomic_DNA"/>
</dbReference>
<feature type="chain" id="PRO_5013935670" description="Cyanovirin-N domain-containing protein" evidence="1">
    <location>
        <begin position="19"/>
        <end position="115"/>
    </location>
</feature>
<keyword evidence="1" id="KW-0732">Signal</keyword>
<dbReference type="Proteomes" id="UP001302367">
    <property type="component" value="Chromosome 1"/>
</dbReference>
<evidence type="ECO:0008006" key="6">
    <source>
        <dbReference type="Google" id="ProtNLM"/>
    </source>
</evidence>
<organism evidence="2 4">
    <name type="scientific">Cercospora beticola</name>
    <name type="common">Sugarbeet leaf spot fungus</name>
    <dbReference type="NCBI Taxonomy" id="122368"/>
    <lineage>
        <taxon>Eukaryota</taxon>
        <taxon>Fungi</taxon>
        <taxon>Dikarya</taxon>
        <taxon>Ascomycota</taxon>
        <taxon>Pezizomycotina</taxon>
        <taxon>Dothideomycetes</taxon>
        <taxon>Dothideomycetidae</taxon>
        <taxon>Mycosphaerellales</taxon>
        <taxon>Mycosphaerellaceae</taxon>
        <taxon>Cercospora</taxon>
    </lineage>
</organism>
<dbReference type="EMBL" id="CP134184">
    <property type="protein sequence ID" value="WPA96197.1"/>
    <property type="molecule type" value="Genomic_DNA"/>
</dbReference>
<evidence type="ECO:0000313" key="4">
    <source>
        <dbReference type="Proteomes" id="UP000230605"/>
    </source>
</evidence>
<evidence type="ECO:0000256" key="1">
    <source>
        <dbReference type="SAM" id="SignalP"/>
    </source>
</evidence>
<feature type="signal peptide" evidence="1">
    <location>
        <begin position="1"/>
        <end position="18"/>
    </location>
</feature>
<gene>
    <name evidence="2" type="ORF">CB0940_00769</name>
    <name evidence="3" type="ORF">RHO25_000803</name>
</gene>
<evidence type="ECO:0000313" key="5">
    <source>
        <dbReference type="Proteomes" id="UP001302367"/>
    </source>
</evidence>
<keyword evidence="5" id="KW-1185">Reference proteome</keyword>
<sequence>MQFTILSSLIAFGTLVAAQATVNIATFSEPGCSNGQTFNGLIQQFVCNNAQVRSLNIQPGTGDSNGCFVETYQDSNCGIYQSRIGPLSGGLSSCIGQNNPNTGEPQDAFSFRLLC</sequence>
<dbReference type="Proteomes" id="UP000230605">
    <property type="component" value="Chromosome 1"/>
</dbReference>
<reference evidence="2 4" key="1">
    <citation type="submission" date="2015-10" db="EMBL/GenBank/DDBJ databases">
        <title>The cercosporin biosynthetic gene cluster was horizontally transferred to several fungal lineages and shown to be expanded in Cercospora beticola based on microsynteny with recipient genomes.</title>
        <authorList>
            <person name="De Jonge R."/>
            <person name="Ebert M.K."/>
            <person name="Suttle J.C."/>
            <person name="Jurick Ii W.M."/>
            <person name="Secor G.A."/>
            <person name="Thomma B.P."/>
            <person name="Van De Peer Y."/>
            <person name="Bolton M.D."/>
        </authorList>
    </citation>
    <scope>NUCLEOTIDE SEQUENCE [LARGE SCALE GENOMIC DNA]</scope>
    <source>
        <strain evidence="2 4">09-40</strain>
    </source>
</reference>
<name>A0A2G5IB54_CERBT</name>
<protein>
    <recommendedName>
        <fullName evidence="6">Cyanovirin-N domain-containing protein</fullName>
    </recommendedName>
</protein>
<dbReference type="OrthoDB" id="3621577at2759"/>